<name>B9TEP7_RICCO</name>
<gene>
    <name evidence="1" type="ORF">RCOM_1856270</name>
</gene>
<evidence type="ECO:0000313" key="2">
    <source>
        <dbReference type="Proteomes" id="UP000008311"/>
    </source>
</evidence>
<proteinExistence type="predicted"/>
<dbReference type="InParanoid" id="B9TEP7"/>
<dbReference type="AlphaFoldDB" id="B9TEP7"/>
<evidence type="ECO:0000313" key="1">
    <source>
        <dbReference type="EMBL" id="EEF25668.1"/>
    </source>
</evidence>
<organism evidence="1 2">
    <name type="scientific">Ricinus communis</name>
    <name type="common">Castor bean</name>
    <dbReference type="NCBI Taxonomy" id="3988"/>
    <lineage>
        <taxon>Eukaryota</taxon>
        <taxon>Viridiplantae</taxon>
        <taxon>Streptophyta</taxon>
        <taxon>Embryophyta</taxon>
        <taxon>Tracheophyta</taxon>
        <taxon>Spermatophyta</taxon>
        <taxon>Magnoliopsida</taxon>
        <taxon>eudicotyledons</taxon>
        <taxon>Gunneridae</taxon>
        <taxon>Pentapetalae</taxon>
        <taxon>rosids</taxon>
        <taxon>fabids</taxon>
        <taxon>Malpighiales</taxon>
        <taxon>Euphorbiaceae</taxon>
        <taxon>Acalyphoideae</taxon>
        <taxon>Acalypheae</taxon>
        <taxon>Ricinus</taxon>
    </lineage>
</organism>
<dbReference type="EMBL" id="EQ979169">
    <property type="protein sequence ID" value="EEF25668.1"/>
    <property type="molecule type" value="Genomic_DNA"/>
</dbReference>
<keyword evidence="2" id="KW-1185">Reference proteome</keyword>
<reference evidence="2" key="1">
    <citation type="journal article" date="2010" name="Nat. Biotechnol.">
        <title>Draft genome sequence of the oilseed species Ricinus communis.</title>
        <authorList>
            <person name="Chan A.P."/>
            <person name="Crabtree J."/>
            <person name="Zhao Q."/>
            <person name="Lorenzi H."/>
            <person name="Orvis J."/>
            <person name="Puiu D."/>
            <person name="Melake-Berhan A."/>
            <person name="Jones K.M."/>
            <person name="Redman J."/>
            <person name="Chen G."/>
            <person name="Cahoon E.B."/>
            <person name="Gedil M."/>
            <person name="Stanke M."/>
            <person name="Haas B.J."/>
            <person name="Wortman J.R."/>
            <person name="Fraser-Liggett C.M."/>
            <person name="Ravel J."/>
            <person name="Rabinowicz P.D."/>
        </authorList>
    </citation>
    <scope>NUCLEOTIDE SEQUENCE [LARGE SCALE GENOMIC DNA]</scope>
    <source>
        <strain evidence="2">cv. Hale</strain>
    </source>
</reference>
<accession>B9TEP7</accession>
<dbReference type="Proteomes" id="UP000008311">
    <property type="component" value="Unassembled WGS sequence"/>
</dbReference>
<sequence length="116" mass="12991">MVTHGGFNQHRNVSASRNRDNDLADLNIQHMLGLPVCTQTVQVLRLHFIGQFQLYHHIQRFSRFDRIIAIECADVQNAQAAHLQKILQQLGATPFNALGGDTVKVDNIICHQAVPA</sequence>
<protein>
    <submittedName>
        <fullName evidence="1">Uncharacterized protein</fullName>
    </submittedName>
</protein>